<dbReference type="OrthoDB" id="3160134at2759"/>
<reference evidence="1 2" key="1">
    <citation type="submission" date="2014-04" db="EMBL/GenBank/DDBJ databases">
        <authorList>
            <consortium name="DOE Joint Genome Institute"/>
            <person name="Kuo A."/>
            <person name="Girlanda M."/>
            <person name="Perotto S."/>
            <person name="Kohler A."/>
            <person name="Nagy L.G."/>
            <person name="Floudas D."/>
            <person name="Copeland A."/>
            <person name="Barry K.W."/>
            <person name="Cichocki N."/>
            <person name="Veneault-Fourrey C."/>
            <person name="LaButti K."/>
            <person name="Lindquist E.A."/>
            <person name="Lipzen A."/>
            <person name="Lundell T."/>
            <person name="Morin E."/>
            <person name="Murat C."/>
            <person name="Sun H."/>
            <person name="Tunlid A."/>
            <person name="Henrissat B."/>
            <person name="Grigoriev I.V."/>
            <person name="Hibbett D.S."/>
            <person name="Martin F."/>
            <person name="Nordberg H.P."/>
            <person name="Cantor M.N."/>
            <person name="Hua S.X."/>
        </authorList>
    </citation>
    <scope>NUCLEOTIDE SEQUENCE [LARGE SCALE GENOMIC DNA]</scope>
    <source>
        <strain evidence="1 2">MUT 4182</strain>
    </source>
</reference>
<gene>
    <name evidence="1" type="ORF">M407DRAFT_32895</name>
</gene>
<accession>A0A0C3PRZ2</accession>
<dbReference type="Pfam" id="PF20414">
    <property type="entry name" value="DUF6698"/>
    <property type="match status" value="1"/>
</dbReference>
<dbReference type="HOGENOM" id="CLU_035918_3_2_1"/>
<reference evidence="2" key="2">
    <citation type="submission" date="2015-01" db="EMBL/GenBank/DDBJ databases">
        <title>Evolutionary Origins and Diversification of the Mycorrhizal Mutualists.</title>
        <authorList>
            <consortium name="DOE Joint Genome Institute"/>
            <consortium name="Mycorrhizal Genomics Consortium"/>
            <person name="Kohler A."/>
            <person name="Kuo A."/>
            <person name="Nagy L.G."/>
            <person name="Floudas D."/>
            <person name="Copeland A."/>
            <person name="Barry K.W."/>
            <person name="Cichocki N."/>
            <person name="Veneault-Fourrey C."/>
            <person name="LaButti K."/>
            <person name="Lindquist E.A."/>
            <person name="Lipzen A."/>
            <person name="Lundell T."/>
            <person name="Morin E."/>
            <person name="Murat C."/>
            <person name="Riley R."/>
            <person name="Ohm R."/>
            <person name="Sun H."/>
            <person name="Tunlid A."/>
            <person name="Henrissat B."/>
            <person name="Grigoriev I.V."/>
            <person name="Hibbett D.S."/>
            <person name="Martin F."/>
        </authorList>
    </citation>
    <scope>NUCLEOTIDE SEQUENCE [LARGE SCALE GENOMIC DNA]</scope>
    <source>
        <strain evidence="2">MUT 4182</strain>
    </source>
</reference>
<dbReference type="Proteomes" id="UP000054248">
    <property type="component" value="Unassembled WGS sequence"/>
</dbReference>
<organism evidence="1 2">
    <name type="scientific">Tulasnella calospora MUT 4182</name>
    <dbReference type="NCBI Taxonomy" id="1051891"/>
    <lineage>
        <taxon>Eukaryota</taxon>
        <taxon>Fungi</taxon>
        <taxon>Dikarya</taxon>
        <taxon>Basidiomycota</taxon>
        <taxon>Agaricomycotina</taxon>
        <taxon>Agaricomycetes</taxon>
        <taxon>Cantharellales</taxon>
        <taxon>Tulasnellaceae</taxon>
        <taxon>Tulasnella</taxon>
    </lineage>
</organism>
<evidence type="ECO:0000313" key="2">
    <source>
        <dbReference type="Proteomes" id="UP000054248"/>
    </source>
</evidence>
<evidence type="ECO:0000313" key="1">
    <source>
        <dbReference type="EMBL" id="KIO17440.1"/>
    </source>
</evidence>
<dbReference type="AlphaFoldDB" id="A0A0C3PRZ2"/>
<dbReference type="EMBL" id="KN823384">
    <property type="protein sequence ID" value="KIO17440.1"/>
    <property type="molecule type" value="Genomic_DNA"/>
</dbReference>
<name>A0A0C3PRZ2_9AGAM</name>
<proteinExistence type="predicted"/>
<dbReference type="STRING" id="1051891.A0A0C3PRZ2"/>
<keyword evidence="2" id="KW-1185">Reference proteome</keyword>
<sequence>MHVSTYNQLFQRTLRNLLDEVHRLAVGEYPPFLYQDFTVDQENLLDGLFKSELLLKAAKHVLISPSSADSLETTNKSTCLGNAALKGMKEVTLPFIAYICAQVRFALSSDEVFGQNTRSFDIYSFYRNILTMLQQEELAREIEEIRQVIFGHLDKDKDGKEIGTMAQILAQRAGVA</sequence>
<protein>
    <submittedName>
        <fullName evidence="1">Uncharacterized protein</fullName>
    </submittedName>
</protein>
<dbReference type="InterPro" id="IPR046521">
    <property type="entry name" value="DUF6698"/>
</dbReference>